<protein>
    <submittedName>
        <fullName evidence="4">NAD(P)-binding protein</fullName>
    </submittedName>
</protein>
<dbReference type="SUPFAM" id="SSF51735">
    <property type="entry name" value="NAD(P)-binding Rossmann-fold domains"/>
    <property type="match status" value="1"/>
</dbReference>
<name>A0A316W080_9BASI</name>
<dbReference type="FunFam" id="3.40.50.720:FF:000090">
    <property type="entry name" value="NADP-dependent mannitol dehydrogenase"/>
    <property type="match status" value="1"/>
</dbReference>
<evidence type="ECO:0000313" key="5">
    <source>
        <dbReference type="Proteomes" id="UP000245783"/>
    </source>
</evidence>
<dbReference type="Gene3D" id="3.40.50.720">
    <property type="entry name" value="NAD(P)-binding Rossmann-like Domain"/>
    <property type="match status" value="1"/>
</dbReference>
<dbReference type="PRINTS" id="PR00080">
    <property type="entry name" value="SDRFAMILY"/>
</dbReference>
<dbReference type="FunCoup" id="A0A316W080">
    <property type="interactions" value="33"/>
</dbReference>
<dbReference type="STRING" id="1522189.A0A316W080"/>
<dbReference type="GO" id="GO:0050664">
    <property type="term" value="F:oxidoreductase activity, acting on NAD(P)H, oxygen as acceptor"/>
    <property type="evidence" value="ECO:0007669"/>
    <property type="project" value="TreeGrafter"/>
</dbReference>
<accession>A0A316W080</accession>
<dbReference type="InParanoid" id="A0A316W080"/>
<dbReference type="OrthoDB" id="1888931at2759"/>
<dbReference type="InterPro" id="IPR002347">
    <property type="entry name" value="SDR_fam"/>
</dbReference>
<reference evidence="4 5" key="1">
    <citation type="journal article" date="2018" name="Mol. Biol. Evol.">
        <title>Broad Genomic Sampling Reveals a Smut Pathogenic Ancestry of the Fungal Clade Ustilaginomycotina.</title>
        <authorList>
            <person name="Kijpornyongpan T."/>
            <person name="Mondo S.J."/>
            <person name="Barry K."/>
            <person name="Sandor L."/>
            <person name="Lee J."/>
            <person name="Lipzen A."/>
            <person name="Pangilinan J."/>
            <person name="LaButti K."/>
            <person name="Hainaut M."/>
            <person name="Henrissat B."/>
            <person name="Grigoriev I.V."/>
            <person name="Spatafora J.W."/>
            <person name="Aime M.C."/>
        </authorList>
    </citation>
    <scope>NUCLEOTIDE SEQUENCE [LARGE SCALE GENOMIC DNA]</scope>
    <source>
        <strain evidence="4 5">MCA 4658</strain>
    </source>
</reference>
<dbReference type="GO" id="GO:0044281">
    <property type="term" value="P:small molecule metabolic process"/>
    <property type="evidence" value="ECO:0007669"/>
    <property type="project" value="UniProtKB-ARBA"/>
</dbReference>
<evidence type="ECO:0000256" key="2">
    <source>
        <dbReference type="ARBA" id="ARBA00022857"/>
    </source>
</evidence>
<comment type="similarity">
    <text evidence="1">Belongs to the short-chain dehydrogenases/reductases (SDR) family.</text>
</comment>
<dbReference type="AlphaFoldDB" id="A0A316W080"/>
<gene>
    <name evidence="4" type="ORF">IE81DRAFT_365961</name>
</gene>
<dbReference type="Pfam" id="PF13561">
    <property type="entry name" value="adh_short_C2"/>
    <property type="match status" value="1"/>
</dbReference>
<evidence type="ECO:0000256" key="3">
    <source>
        <dbReference type="ARBA" id="ARBA00023002"/>
    </source>
</evidence>
<dbReference type="PANTHER" id="PTHR43008">
    <property type="entry name" value="BENZIL REDUCTASE"/>
    <property type="match status" value="1"/>
</dbReference>
<sequence length="275" mass="29549">MSMEYDPEAKQIEPRPVPKVASSHVFDLFSMKGKVVAISGAAAGIGFAAAEAMAEAGADVALWYNSNDAAIEKGEELAKKTGVKVKAYKVGVTDLEEVRKAVEQVVEDFGKLDVAIANAGVCIEGGILEQTPEQFHKQTDINYFGVFHVAKAAGEVFQKQGRGNLIITSSMSAHIVNVPVDQGAYNASKAACTMLGKCLAREWRAFARVNMVSPGFFQTDMGARPQILQEAYRMAVLGRQGDTRELKGIYLYLASDASTYTTGSDFVVDGGYILS</sequence>
<dbReference type="PRINTS" id="PR00081">
    <property type="entry name" value="GDHRDH"/>
</dbReference>
<keyword evidence="5" id="KW-1185">Reference proteome</keyword>
<evidence type="ECO:0000313" key="4">
    <source>
        <dbReference type="EMBL" id="PWN43142.1"/>
    </source>
</evidence>
<dbReference type="InterPro" id="IPR036291">
    <property type="entry name" value="NAD(P)-bd_dom_sf"/>
</dbReference>
<dbReference type="PANTHER" id="PTHR43008:SF1">
    <property type="entry name" value="NADP-DEPENDENT MANNITOL DEHYDROGENASE-RELATED"/>
    <property type="match status" value="1"/>
</dbReference>
<organism evidence="4 5">
    <name type="scientific">Ceraceosorus guamensis</name>
    <dbReference type="NCBI Taxonomy" id="1522189"/>
    <lineage>
        <taxon>Eukaryota</taxon>
        <taxon>Fungi</taxon>
        <taxon>Dikarya</taxon>
        <taxon>Basidiomycota</taxon>
        <taxon>Ustilaginomycotina</taxon>
        <taxon>Exobasidiomycetes</taxon>
        <taxon>Ceraceosorales</taxon>
        <taxon>Ceraceosoraceae</taxon>
        <taxon>Ceraceosorus</taxon>
    </lineage>
</organism>
<dbReference type="EMBL" id="KZ819372">
    <property type="protein sequence ID" value="PWN43142.1"/>
    <property type="molecule type" value="Genomic_DNA"/>
</dbReference>
<dbReference type="GO" id="GO:0005975">
    <property type="term" value="P:carbohydrate metabolic process"/>
    <property type="evidence" value="ECO:0007669"/>
    <property type="project" value="UniProtKB-ARBA"/>
</dbReference>
<proteinExistence type="inferred from homology"/>
<keyword evidence="2" id="KW-0521">NADP</keyword>
<dbReference type="Proteomes" id="UP000245783">
    <property type="component" value="Unassembled WGS sequence"/>
</dbReference>
<keyword evidence="3" id="KW-0560">Oxidoreductase</keyword>
<evidence type="ECO:0000256" key="1">
    <source>
        <dbReference type="ARBA" id="ARBA00006484"/>
    </source>
</evidence>
<dbReference type="RefSeq" id="XP_025370302.1">
    <property type="nucleotide sequence ID" value="XM_025516970.1"/>
</dbReference>
<dbReference type="GeneID" id="37038840"/>
<dbReference type="GO" id="GO:0050085">
    <property type="term" value="F:mannitol 2-dehydrogenase (NADP+) activity"/>
    <property type="evidence" value="ECO:0007669"/>
    <property type="project" value="UniProtKB-ARBA"/>
</dbReference>